<dbReference type="PANTHER" id="PTHR42794:SF1">
    <property type="entry name" value="HEMIN IMPORT ATP-BINDING PROTEIN HMUV"/>
    <property type="match status" value="1"/>
</dbReference>
<organism evidence="14 15">
    <name type="scientific">Campylobacter insulaenigrae NCTC 12927</name>
    <dbReference type="NCBI Taxonomy" id="1031564"/>
    <lineage>
        <taxon>Bacteria</taxon>
        <taxon>Pseudomonadati</taxon>
        <taxon>Campylobacterota</taxon>
        <taxon>Epsilonproteobacteria</taxon>
        <taxon>Campylobacterales</taxon>
        <taxon>Campylobacteraceae</taxon>
        <taxon>Campylobacter</taxon>
    </lineage>
</organism>
<dbReference type="GO" id="GO:0005524">
    <property type="term" value="F:ATP binding"/>
    <property type="evidence" value="ECO:0007669"/>
    <property type="project" value="UniProtKB-KW"/>
</dbReference>
<dbReference type="InterPro" id="IPR000522">
    <property type="entry name" value="ABC_transptr_permease_BtuC"/>
</dbReference>
<dbReference type="InterPro" id="IPR037294">
    <property type="entry name" value="ABC_BtuC-like"/>
</dbReference>
<dbReference type="KEGG" id="cis:CINS_0645"/>
<dbReference type="CDD" id="cd03214">
    <property type="entry name" value="ABC_Iron-Siderophores_B12_Hemin"/>
    <property type="match status" value="1"/>
</dbReference>
<dbReference type="InterPro" id="IPR027417">
    <property type="entry name" value="P-loop_NTPase"/>
</dbReference>
<protein>
    <submittedName>
        <fullName evidence="14">Iron siderophore ABC transporter, ATP-binding protein</fullName>
    </submittedName>
</protein>
<evidence type="ECO:0000256" key="7">
    <source>
        <dbReference type="ARBA" id="ARBA00022840"/>
    </source>
</evidence>
<keyword evidence="9 12" id="KW-1133">Transmembrane helix</keyword>
<feature type="transmembrane region" description="Helical" evidence="12">
    <location>
        <begin position="29"/>
        <end position="52"/>
    </location>
</feature>
<feature type="transmembrane region" description="Helical" evidence="12">
    <location>
        <begin position="6"/>
        <end position="22"/>
    </location>
</feature>
<dbReference type="AlphaFoldDB" id="A0A0A8H1R6"/>
<dbReference type="InterPro" id="IPR003439">
    <property type="entry name" value="ABC_transporter-like_ATP-bd"/>
</dbReference>
<evidence type="ECO:0000256" key="4">
    <source>
        <dbReference type="ARBA" id="ARBA00022475"/>
    </source>
</evidence>
<dbReference type="SUPFAM" id="SSF81345">
    <property type="entry name" value="ABC transporter involved in vitamin B12 uptake, BtuC"/>
    <property type="match status" value="1"/>
</dbReference>
<dbReference type="EMBL" id="CP007770">
    <property type="protein sequence ID" value="AJC87615.1"/>
    <property type="molecule type" value="Genomic_DNA"/>
</dbReference>
<dbReference type="PROSITE" id="PS50893">
    <property type="entry name" value="ABC_TRANSPORTER_2"/>
    <property type="match status" value="1"/>
</dbReference>
<evidence type="ECO:0000256" key="9">
    <source>
        <dbReference type="ARBA" id="ARBA00022989"/>
    </source>
</evidence>
<evidence type="ECO:0000256" key="11">
    <source>
        <dbReference type="ARBA" id="ARBA00037066"/>
    </source>
</evidence>
<dbReference type="Pfam" id="PF00005">
    <property type="entry name" value="ABC_tran"/>
    <property type="match status" value="1"/>
</dbReference>
<keyword evidence="4" id="KW-1003">Cell membrane</keyword>
<dbReference type="SMART" id="SM00382">
    <property type="entry name" value="AAA"/>
    <property type="match status" value="1"/>
</dbReference>
<sequence length="341" mass="38783">MAFTGIIAFVGLIITHIVRLLFKTYDNALVIPYCTVLGGIFLLISDTLARTLLSPVQIPIGIVTAFIGSPIFLYLALKSKKRNFKMIKIHNLYFSYNNKELLKNINIHLKNNTFLGILGPNGSGKSTLLKLLLKNLNPKEGEIVLFNKNIKKMSLKDISNLVGFVPQNSELRTPLKVLDVLLMGKYNTLKHSFSNYSNDDIFDVENYAKTLKCDYLLQRDITSLSGGEFQKILLIRALLKKPKLLFLDEPTSALDLKYSMEILNFCEQLIQKENISVIAILHDLNLASIFCNKLLFLKDGIMRYFGDVCELFTSEILYEIYGLKCEIIYKNSKPYVLAMKE</sequence>
<dbReference type="InterPro" id="IPR017871">
    <property type="entry name" value="ABC_transporter-like_CS"/>
</dbReference>
<evidence type="ECO:0000313" key="15">
    <source>
        <dbReference type="Proteomes" id="UP000031163"/>
    </source>
</evidence>
<dbReference type="GO" id="GO:0022857">
    <property type="term" value="F:transmembrane transporter activity"/>
    <property type="evidence" value="ECO:0007669"/>
    <property type="project" value="InterPro"/>
</dbReference>
<comment type="subcellular location">
    <subcellularLocation>
        <location evidence="1">Cell membrane</location>
        <topology evidence="1">Multi-pass membrane protein</topology>
    </subcellularLocation>
</comment>
<dbReference type="PROSITE" id="PS00211">
    <property type="entry name" value="ABC_TRANSPORTER_1"/>
    <property type="match status" value="1"/>
</dbReference>
<comment type="function">
    <text evidence="11">Part of the ABC transporter complex HmuTUV involved in hemin import. Responsible for energy coupling to the transport system.</text>
</comment>
<evidence type="ECO:0000256" key="6">
    <source>
        <dbReference type="ARBA" id="ARBA00022741"/>
    </source>
</evidence>
<dbReference type="HOGENOM" id="CLU_000604_1_11_7"/>
<dbReference type="GO" id="GO:0005886">
    <property type="term" value="C:plasma membrane"/>
    <property type="evidence" value="ECO:0007669"/>
    <property type="project" value="UniProtKB-SubCell"/>
</dbReference>
<name>A0A0A8H1R6_9BACT</name>
<evidence type="ECO:0000256" key="12">
    <source>
        <dbReference type="SAM" id="Phobius"/>
    </source>
</evidence>
<comment type="similarity">
    <text evidence="2">Belongs to the binding-protein-dependent transport system permease family. FecCD subfamily.</text>
</comment>
<dbReference type="PANTHER" id="PTHR42794">
    <property type="entry name" value="HEMIN IMPORT ATP-BINDING PROTEIN HMUV"/>
    <property type="match status" value="1"/>
</dbReference>
<evidence type="ECO:0000256" key="10">
    <source>
        <dbReference type="ARBA" id="ARBA00023136"/>
    </source>
</evidence>
<gene>
    <name evidence="14" type="ORF">CINS_0645</name>
</gene>
<dbReference type="Gene3D" id="3.40.50.300">
    <property type="entry name" value="P-loop containing nucleotide triphosphate hydrolases"/>
    <property type="match status" value="1"/>
</dbReference>
<evidence type="ECO:0000256" key="3">
    <source>
        <dbReference type="ARBA" id="ARBA00022448"/>
    </source>
</evidence>
<dbReference type="SUPFAM" id="SSF52540">
    <property type="entry name" value="P-loop containing nucleoside triphosphate hydrolases"/>
    <property type="match status" value="1"/>
</dbReference>
<feature type="domain" description="ABC transporter" evidence="13">
    <location>
        <begin position="87"/>
        <end position="324"/>
    </location>
</feature>
<dbReference type="Pfam" id="PF01032">
    <property type="entry name" value="FecCD"/>
    <property type="match status" value="1"/>
</dbReference>
<dbReference type="FunFam" id="3.40.50.300:FF:000134">
    <property type="entry name" value="Iron-enterobactin ABC transporter ATP-binding protein"/>
    <property type="match status" value="1"/>
</dbReference>
<dbReference type="STRING" id="1031564.CINS_0645"/>
<keyword evidence="6" id="KW-0547">Nucleotide-binding</keyword>
<evidence type="ECO:0000259" key="13">
    <source>
        <dbReference type="PROSITE" id="PS50893"/>
    </source>
</evidence>
<keyword evidence="10 12" id="KW-0472">Membrane</keyword>
<keyword evidence="8" id="KW-1278">Translocase</keyword>
<reference evidence="14 15" key="1">
    <citation type="journal article" date="2014" name="Genome Biol. Evol.">
        <title>Comparative Genomics of the Campylobacter lari Group.</title>
        <authorList>
            <person name="Miller W.G."/>
            <person name="Yee E."/>
            <person name="Chapman M.H."/>
            <person name="Smith T.P."/>
            <person name="Bono J.L."/>
            <person name="Huynh S."/>
            <person name="Parker C.T."/>
            <person name="Vandamme P."/>
            <person name="Luong K."/>
            <person name="Korlach J."/>
        </authorList>
    </citation>
    <scope>NUCLEOTIDE SEQUENCE [LARGE SCALE GENOMIC DNA]</scope>
    <source>
        <strain evidence="14 15">NCTC 12927</strain>
    </source>
</reference>
<evidence type="ECO:0000313" key="14">
    <source>
        <dbReference type="EMBL" id="AJC87615.1"/>
    </source>
</evidence>
<dbReference type="GO" id="GO:0016887">
    <property type="term" value="F:ATP hydrolysis activity"/>
    <property type="evidence" value="ECO:0007669"/>
    <property type="project" value="InterPro"/>
</dbReference>
<keyword evidence="3" id="KW-0813">Transport</keyword>
<keyword evidence="5 12" id="KW-0812">Transmembrane</keyword>
<feature type="transmembrane region" description="Helical" evidence="12">
    <location>
        <begin position="58"/>
        <end position="77"/>
    </location>
</feature>
<evidence type="ECO:0000256" key="8">
    <source>
        <dbReference type="ARBA" id="ARBA00022967"/>
    </source>
</evidence>
<evidence type="ECO:0000256" key="2">
    <source>
        <dbReference type="ARBA" id="ARBA00007935"/>
    </source>
</evidence>
<dbReference type="Proteomes" id="UP000031163">
    <property type="component" value="Chromosome"/>
</dbReference>
<accession>A0A0A8H1R6</accession>
<evidence type="ECO:0000256" key="1">
    <source>
        <dbReference type="ARBA" id="ARBA00004651"/>
    </source>
</evidence>
<dbReference type="Gene3D" id="1.10.3470.10">
    <property type="entry name" value="ABC transporter involved in vitamin B12 uptake, BtuC"/>
    <property type="match status" value="1"/>
</dbReference>
<proteinExistence type="inferred from homology"/>
<evidence type="ECO:0000256" key="5">
    <source>
        <dbReference type="ARBA" id="ARBA00022692"/>
    </source>
</evidence>
<dbReference type="InterPro" id="IPR003593">
    <property type="entry name" value="AAA+_ATPase"/>
</dbReference>
<keyword evidence="7 14" id="KW-0067">ATP-binding</keyword>